<evidence type="ECO:0000256" key="1">
    <source>
        <dbReference type="SAM" id="Phobius"/>
    </source>
</evidence>
<accession>A0A0C1R4S5</accession>
<sequence>MRPPLAFDETVFLEKRGGVHSGWGEGGGMGIERILAISLFGLGWVVVSIEKARYVMVHPTKPVNRLPERNAVEFGQW</sequence>
<dbReference type="EMBL" id="JHEG02000036">
    <property type="protein sequence ID" value="KIE12539.1"/>
    <property type="molecule type" value="Genomic_DNA"/>
</dbReference>
<proteinExistence type="predicted"/>
<organism evidence="2">
    <name type="scientific">Tolypothrix bouteillei VB521301</name>
    <dbReference type="NCBI Taxonomy" id="1479485"/>
    <lineage>
        <taxon>Bacteria</taxon>
        <taxon>Bacillati</taxon>
        <taxon>Cyanobacteriota</taxon>
        <taxon>Cyanophyceae</taxon>
        <taxon>Nostocales</taxon>
        <taxon>Tolypothrichaceae</taxon>
        <taxon>Tolypothrix</taxon>
    </lineage>
</organism>
<comment type="caution">
    <text evidence="2">The sequence shown here is derived from an EMBL/GenBank/DDBJ whole genome shotgun (WGS) entry which is preliminary data.</text>
</comment>
<keyword evidence="1" id="KW-0472">Membrane</keyword>
<evidence type="ECO:0000313" key="2">
    <source>
        <dbReference type="EMBL" id="KIE12539.1"/>
    </source>
</evidence>
<keyword evidence="1" id="KW-1133">Transmembrane helix</keyword>
<dbReference type="AlphaFoldDB" id="A0A0C1R4S5"/>
<feature type="transmembrane region" description="Helical" evidence="1">
    <location>
        <begin position="30"/>
        <end position="49"/>
    </location>
</feature>
<name>A0A0C1R4S5_9CYAN</name>
<gene>
    <name evidence="2" type="ORF">DA73_0209495</name>
</gene>
<protein>
    <submittedName>
        <fullName evidence="2">Uncharacterized protein</fullName>
    </submittedName>
</protein>
<reference evidence="2" key="1">
    <citation type="journal article" date="2015" name="Genome Announc.">
        <title>Draft Genome Sequence of Tolypothrix boutellei Strain VB521301.</title>
        <authorList>
            <person name="Chandrababunaidu M.M."/>
            <person name="Singh D."/>
            <person name="Sen D."/>
            <person name="Bhan S."/>
            <person name="Das S."/>
            <person name="Gupta A."/>
            <person name="Adhikary S.P."/>
            <person name="Tripathy S."/>
        </authorList>
    </citation>
    <scope>NUCLEOTIDE SEQUENCE</scope>
    <source>
        <strain evidence="2">VB521301</strain>
    </source>
</reference>
<keyword evidence="1" id="KW-0812">Transmembrane</keyword>